<dbReference type="PANTHER" id="PTHR34989:SF1">
    <property type="entry name" value="PROTEIN HDED"/>
    <property type="match status" value="1"/>
</dbReference>
<protein>
    <submittedName>
        <fullName evidence="2">DUF308 domain-containing protein</fullName>
    </submittedName>
</protein>
<feature type="transmembrane region" description="Helical" evidence="1">
    <location>
        <begin position="7"/>
        <end position="27"/>
    </location>
</feature>
<proteinExistence type="predicted"/>
<sequence>MKNRKNLGWGELILGILLIILGIYTFINPSGAIRGVTFIYGLVALITGIIDIIFYIKLEERTGTSPVLSLVGGIISIIAGFLILFNLGIGTWVMVILFPIWFIAHCIARLAHLPFIRITSGFGYYYFTLFVNIIGLVLGIMMIFDPFISFFSIGYLIGIYLIFLGVDSIVFALNLLDSRW</sequence>
<dbReference type="AlphaFoldDB" id="A0A9D1TFL9"/>
<reference evidence="2" key="1">
    <citation type="journal article" date="2021" name="PeerJ">
        <title>Extensive microbial diversity within the chicken gut microbiome revealed by metagenomics and culture.</title>
        <authorList>
            <person name="Gilroy R."/>
            <person name="Ravi A."/>
            <person name="Getino M."/>
            <person name="Pursley I."/>
            <person name="Horton D.L."/>
            <person name="Alikhan N.F."/>
            <person name="Baker D."/>
            <person name="Gharbi K."/>
            <person name="Hall N."/>
            <person name="Watson M."/>
            <person name="Adriaenssens E.M."/>
            <person name="Foster-Nyarko E."/>
            <person name="Jarju S."/>
            <person name="Secka A."/>
            <person name="Antonio M."/>
            <person name="Oren A."/>
            <person name="Chaudhuri R.R."/>
            <person name="La Ragione R."/>
            <person name="Hildebrand F."/>
            <person name="Pallen M.J."/>
        </authorList>
    </citation>
    <scope>NUCLEOTIDE SEQUENCE</scope>
    <source>
        <strain evidence="2">CHK195-9823</strain>
    </source>
</reference>
<dbReference type="Proteomes" id="UP000886814">
    <property type="component" value="Unassembled WGS sequence"/>
</dbReference>
<evidence type="ECO:0000313" key="2">
    <source>
        <dbReference type="EMBL" id="HIV38999.1"/>
    </source>
</evidence>
<feature type="transmembrane region" description="Helical" evidence="1">
    <location>
        <begin position="33"/>
        <end position="55"/>
    </location>
</feature>
<dbReference type="GO" id="GO:0005886">
    <property type="term" value="C:plasma membrane"/>
    <property type="evidence" value="ECO:0007669"/>
    <property type="project" value="TreeGrafter"/>
</dbReference>
<gene>
    <name evidence="2" type="ORF">H9747_08380</name>
</gene>
<reference evidence="2" key="2">
    <citation type="submission" date="2021-04" db="EMBL/GenBank/DDBJ databases">
        <authorList>
            <person name="Gilroy R."/>
        </authorList>
    </citation>
    <scope>NUCLEOTIDE SEQUENCE</scope>
    <source>
        <strain evidence="2">CHK195-9823</strain>
    </source>
</reference>
<evidence type="ECO:0000313" key="3">
    <source>
        <dbReference type="Proteomes" id="UP000886814"/>
    </source>
</evidence>
<keyword evidence="1" id="KW-1133">Transmembrane helix</keyword>
<dbReference type="Pfam" id="PF03729">
    <property type="entry name" value="DUF308"/>
    <property type="match status" value="2"/>
</dbReference>
<evidence type="ECO:0000256" key="1">
    <source>
        <dbReference type="SAM" id="Phobius"/>
    </source>
</evidence>
<dbReference type="InterPro" id="IPR052712">
    <property type="entry name" value="Acid_resist_chaperone_HdeD"/>
</dbReference>
<feature type="transmembrane region" description="Helical" evidence="1">
    <location>
        <begin position="150"/>
        <end position="176"/>
    </location>
</feature>
<feature type="transmembrane region" description="Helical" evidence="1">
    <location>
        <begin position="91"/>
        <end position="111"/>
    </location>
</feature>
<name>A0A9D1TFL9_9FIRM</name>
<comment type="caution">
    <text evidence="2">The sequence shown here is derived from an EMBL/GenBank/DDBJ whole genome shotgun (WGS) entry which is preliminary data.</text>
</comment>
<feature type="transmembrane region" description="Helical" evidence="1">
    <location>
        <begin position="67"/>
        <end position="85"/>
    </location>
</feature>
<dbReference type="EMBL" id="DXIQ01000051">
    <property type="protein sequence ID" value="HIV38999.1"/>
    <property type="molecule type" value="Genomic_DNA"/>
</dbReference>
<keyword evidence="1" id="KW-0812">Transmembrane</keyword>
<accession>A0A9D1TFL9</accession>
<keyword evidence="1" id="KW-0472">Membrane</keyword>
<dbReference type="PANTHER" id="PTHR34989">
    <property type="entry name" value="PROTEIN HDED"/>
    <property type="match status" value="1"/>
</dbReference>
<feature type="transmembrane region" description="Helical" evidence="1">
    <location>
        <begin position="123"/>
        <end position="144"/>
    </location>
</feature>
<dbReference type="InterPro" id="IPR005325">
    <property type="entry name" value="DUF308_memb"/>
</dbReference>
<organism evidence="2 3">
    <name type="scientific">Candidatus Blautia stercorigallinarum</name>
    <dbReference type="NCBI Taxonomy" id="2838501"/>
    <lineage>
        <taxon>Bacteria</taxon>
        <taxon>Bacillati</taxon>
        <taxon>Bacillota</taxon>
        <taxon>Clostridia</taxon>
        <taxon>Lachnospirales</taxon>
        <taxon>Lachnospiraceae</taxon>
        <taxon>Blautia</taxon>
    </lineage>
</organism>